<feature type="transmembrane region" description="Helical" evidence="1">
    <location>
        <begin position="7"/>
        <end position="27"/>
    </location>
</feature>
<accession>A0A7X1DPM8</accession>
<feature type="transmembrane region" description="Helical" evidence="1">
    <location>
        <begin position="39"/>
        <end position="57"/>
    </location>
</feature>
<reference evidence="2 3" key="1">
    <citation type="submission" date="2020-03" db="EMBL/GenBank/DDBJ databases">
        <title>Soil Listeria distribution.</title>
        <authorList>
            <person name="Liao J."/>
            <person name="Wiedmann M."/>
        </authorList>
    </citation>
    <scope>NUCLEOTIDE SEQUENCE [LARGE SCALE GENOMIC DNA]</scope>
    <source>
        <strain evidence="2 3">FSL L7-1850</strain>
    </source>
</reference>
<protein>
    <submittedName>
        <fullName evidence="2">Uncharacterized protein</fullName>
    </submittedName>
</protein>
<sequence length="270" mass="30012">MKKQVSGFIMLFLGATMLPNLGSFLYTWAQDGSEFKQSWILWLTIILTVLLVVFGVLRLVGKSILIVDLVILLGFAVFQGWMLWQNQLAPWIDSGKLDVLDYSRIVTFIVALAGIASLFAKKQGAAVVANTEDWQKKWRWAGVFFALLGLGTAITLAVIVLSGKEFFLTTTFDAYLGIGIAFFFLLAVIFGFKRPNAFITAPLLGLSFNFLTEYLWLDQILRKIGTQIGSQLGQDETTIVALKLIIGTLGIFASLFLIIATQKKEIRVLK</sequence>
<organism evidence="2 3">
    <name type="scientific">Listeria booriae</name>
    <dbReference type="NCBI Taxonomy" id="1552123"/>
    <lineage>
        <taxon>Bacteria</taxon>
        <taxon>Bacillati</taxon>
        <taxon>Bacillota</taxon>
        <taxon>Bacilli</taxon>
        <taxon>Bacillales</taxon>
        <taxon>Listeriaceae</taxon>
        <taxon>Listeria</taxon>
    </lineage>
</organism>
<keyword evidence="1" id="KW-0812">Transmembrane</keyword>
<name>A0A7X1DPM8_9LIST</name>
<dbReference type="RefSeq" id="WP_185617785.1">
    <property type="nucleotide sequence ID" value="NZ_JAARMV010000001.1"/>
</dbReference>
<proteinExistence type="predicted"/>
<feature type="transmembrane region" description="Helical" evidence="1">
    <location>
        <begin position="140"/>
        <end position="162"/>
    </location>
</feature>
<feature type="transmembrane region" description="Helical" evidence="1">
    <location>
        <begin position="64"/>
        <end position="82"/>
    </location>
</feature>
<feature type="transmembrane region" description="Helical" evidence="1">
    <location>
        <begin position="199"/>
        <end position="217"/>
    </location>
</feature>
<evidence type="ECO:0000313" key="2">
    <source>
        <dbReference type="EMBL" id="MBC2370482.1"/>
    </source>
</evidence>
<feature type="transmembrane region" description="Helical" evidence="1">
    <location>
        <begin position="237"/>
        <end position="260"/>
    </location>
</feature>
<dbReference type="Proteomes" id="UP000546244">
    <property type="component" value="Unassembled WGS sequence"/>
</dbReference>
<gene>
    <name evidence="2" type="ORF">HBP98_00525</name>
</gene>
<keyword evidence="1" id="KW-0472">Membrane</keyword>
<keyword evidence="1" id="KW-1133">Transmembrane helix</keyword>
<dbReference type="AlphaFoldDB" id="A0A7X1DPM8"/>
<dbReference type="EMBL" id="JAARMV010000001">
    <property type="protein sequence ID" value="MBC2370482.1"/>
    <property type="molecule type" value="Genomic_DNA"/>
</dbReference>
<evidence type="ECO:0000313" key="3">
    <source>
        <dbReference type="Proteomes" id="UP000546244"/>
    </source>
</evidence>
<evidence type="ECO:0000256" key="1">
    <source>
        <dbReference type="SAM" id="Phobius"/>
    </source>
</evidence>
<feature type="transmembrane region" description="Helical" evidence="1">
    <location>
        <begin position="174"/>
        <end position="192"/>
    </location>
</feature>
<comment type="caution">
    <text evidence="2">The sequence shown here is derived from an EMBL/GenBank/DDBJ whole genome shotgun (WGS) entry which is preliminary data.</text>
</comment>
<feature type="transmembrane region" description="Helical" evidence="1">
    <location>
        <begin position="102"/>
        <end position="120"/>
    </location>
</feature>